<dbReference type="EMBL" id="JAQQWM010000008">
    <property type="protein sequence ID" value="KAK8054344.1"/>
    <property type="molecule type" value="Genomic_DNA"/>
</dbReference>
<accession>A0ABR1U629</accession>
<sequence>MAKSAVSARNHLLRALNKWPQDAIRPQVQFQDVLRKRFESKSTSGILSEEEELKQANALYSLIDNRYKKKYPITGTLLQPKSNPTYFTDLVRELQEAPTRSWLDRFVLRVKGVVRLK</sequence>
<evidence type="ECO:0000313" key="1">
    <source>
        <dbReference type="EMBL" id="KAK8054344.1"/>
    </source>
</evidence>
<organism evidence="1 2">
    <name type="scientific">Apiospora saccharicola</name>
    <dbReference type="NCBI Taxonomy" id="335842"/>
    <lineage>
        <taxon>Eukaryota</taxon>
        <taxon>Fungi</taxon>
        <taxon>Dikarya</taxon>
        <taxon>Ascomycota</taxon>
        <taxon>Pezizomycotina</taxon>
        <taxon>Sordariomycetes</taxon>
        <taxon>Xylariomycetidae</taxon>
        <taxon>Amphisphaeriales</taxon>
        <taxon>Apiosporaceae</taxon>
        <taxon>Apiospora</taxon>
    </lineage>
</organism>
<evidence type="ECO:0000313" key="2">
    <source>
        <dbReference type="Proteomes" id="UP001446871"/>
    </source>
</evidence>
<protein>
    <submittedName>
        <fullName evidence="1">Uncharacterized protein</fullName>
    </submittedName>
</protein>
<name>A0ABR1U629_9PEZI</name>
<keyword evidence="2" id="KW-1185">Reference proteome</keyword>
<reference evidence="1 2" key="1">
    <citation type="submission" date="2023-01" db="EMBL/GenBank/DDBJ databases">
        <title>Analysis of 21 Apiospora genomes using comparative genomics revels a genus with tremendous synthesis potential of carbohydrate active enzymes and secondary metabolites.</title>
        <authorList>
            <person name="Sorensen T."/>
        </authorList>
    </citation>
    <scope>NUCLEOTIDE SEQUENCE [LARGE SCALE GENOMIC DNA]</scope>
    <source>
        <strain evidence="1 2">CBS 83171</strain>
    </source>
</reference>
<comment type="caution">
    <text evidence="1">The sequence shown here is derived from an EMBL/GenBank/DDBJ whole genome shotgun (WGS) entry which is preliminary data.</text>
</comment>
<gene>
    <name evidence="1" type="ORF">PG996_013645</name>
</gene>
<proteinExistence type="predicted"/>
<dbReference type="Proteomes" id="UP001446871">
    <property type="component" value="Unassembled WGS sequence"/>
</dbReference>
<dbReference type="PANTHER" id="PTHR28250">
    <property type="entry name" value="CYTOCHROME B PRE-MRNA-PROCESSING PROTEIN 6"/>
    <property type="match status" value="1"/>
</dbReference>
<dbReference type="Pfam" id="PF20180">
    <property type="entry name" value="UQCC2_CBP6"/>
    <property type="match status" value="1"/>
</dbReference>
<dbReference type="InterPro" id="IPR037653">
    <property type="entry name" value="Cbp6"/>
</dbReference>
<dbReference type="PANTHER" id="PTHR28250:SF1">
    <property type="entry name" value="CYTOCHROME B PRE-MRNA-PROCESSING PROTEIN 6"/>
    <property type="match status" value="1"/>
</dbReference>